<gene>
    <name evidence="2" type="ORF">A9Z62_08375</name>
</gene>
<comment type="caution">
    <text evidence="2">The sequence shown here is derived from an EMBL/GenBank/DDBJ whole genome shotgun (WGS) entry which is preliminary data.</text>
</comment>
<proteinExistence type="predicted"/>
<dbReference type="AlphaFoldDB" id="A0A1B8PFY7"/>
<sequence>MKDVKEKFRNIDIWSFDGKGDINNILKFQSIFNITLPNTYRELMTRYNNPKFEQDTFDFYDPYHERESLASFGFDGFNSQYENIYNQFIYSDEDGYENVYSFAHTSEGNWLCFDYRDCPTTSEPKISLVIHDEYNDEIGKWLILPVANNFDDFLDGLYDFNERYPD</sequence>
<evidence type="ECO:0000313" key="3">
    <source>
        <dbReference type="Proteomes" id="UP000092611"/>
    </source>
</evidence>
<dbReference type="RefSeq" id="WP_065246102.1">
    <property type="nucleotide sequence ID" value="NZ_CP135909.1"/>
</dbReference>
<dbReference type="SUPFAM" id="SSF160631">
    <property type="entry name" value="SMI1/KNR4-like"/>
    <property type="match status" value="1"/>
</dbReference>
<accession>A0A1B8PFY7</accession>
<dbReference type="EMBL" id="LZDL01000008">
    <property type="protein sequence ID" value="OBX47521.1"/>
    <property type="molecule type" value="Genomic_DNA"/>
</dbReference>
<dbReference type="InterPro" id="IPR018958">
    <property type="entry name" value="Knr4/Smi1-like_dom"/>
</dbReference>
<dbReference type="Pfam" id="PF09346">
    <property type="entry name" value="SMI1_KNR4"/>
    <property type="match status" value="1"/>
</dbReference>
<organism evidence="2 3">
    <name type="scientific">Haemophilus haemolyticus</name>
    <dbReference type="NCBI Taxonomy" id="726"/>
    <lineage>
        <taxon>Bacteria</taxon>
        <taxon>Pseudomonadati</taxon>
        <taxon>Pseudomonadota</taxon>
        <taxon>Gammaproteobacteria</taxon>
        <taxon>Pasteurellales</taxon>
        <taxon>Pasteurellaceae</taxon>
        <taxon>Haemophilus</taxon>
    </lineage>
</organism>
<feature type="domain" description="Knr4/Smi1-like" evidence="1">
    <location>
        <begin position="19"/>
        <end position="156"/>
    </location>
</feature>
<dbReference type="SMART" id="SM00860">
    <property type="entry name" value="SMI1_KNR4"/>
    <property type="match status" value="1"/>
</dbReference>
<evidence type="ECO:0000259" key="1">
    <source>
        <dbReference type="SMART" id="SM00860"/>
    </source>
</evidence>
<dbReference type="InterPro" id="IPR037883">
    <property type="entry name" value="Knr4/Smi1-like_sf"/>
</dbReference>
<dbReference type="OrthoDB" id="1149162at2"/>
<reference evidence="2 3" key="1">
    <citation type="submission" date="2016-06" db="EMBL/GenBank/DDBJ databases">
        <title>Draft genome of Haemophilus haemolyticus CCUG 24149.</title>
        <authorList>
            <person name="Engstrom-Jakobsson H."/>
            <person name="Salva-Serra F."/>
            <person name="Thorell K."/>
            <person name="Gonzales-Siles L."/>
            <person name="Karlsson R."/>
            <person name="Boulund F."/>
            <person name="Engstrand L."/>
            <person name="Kristiansson E."/>
            <person name="Moore E."/>
        </authorList>
    </citation>
    <scope>NUCLEOTIDE SEQUENCE [LARGE SCALE GENOMIC DNA]</scope>
    <source>
        <strain evidence="2 3">CCUG 24149</strain>
    </source>
</reference>
<protein>
    <recommendedName>
        <fullName evidence="1">Knr4/Smi1-like domain-containing protein</fullName>
    </recommendedName>
</protein>
<evidence type="ECO:0000313" key="2">
    <source>
        <dbReference type="EMBL" id="OBX47521.1"/>
    </source>
</evidence>
<dbReference type="Proteomes" id="UP000092611">
    <property type="component" value="Unassembled WGS sequence"/>
</dbReference>
<name>A0A1B8PFY7_HAEHA</name>
<dbReference type="Gene3D" id="3.40.1580.10">
    <property type="entry name" value="SMI1/KNR4-like"/>
    <property type="match status" value="1"/>
</dbReference>